<comment type="pathway">
    <text evidence="3">Lipid metabolism; phospholipid metabolism.</text>
</comment>
<evidence type="ECO:0000256" key="14">
    <source>
        <dbReference type="ARBA" id="ARBA00023315"/>
    </source>
</evidence>
<dbReference type="AlphaFoldDB" id="A0AA36DFZ3"/>
<evidence type="ECO:0000256" key="19">
    <source>
        <dbReference type="SAM" id="Phobius"/>
    </source>
</evidence>
<feature type="transmembrane region" description="Helical" evidence="19">
    <location>
        <begin position="20"/>
        <end position="38"/>
    </location>
</feature>
<feature type="transmembrane region" description="Helical" evidence="19">
    <location>
        <begin position="114"/>
        <end position="136"/>
    </location>
</feature>
<dbReference type="EC" id="2.3.1.23" evidence="16"/>
<evidence type="ECO:0000256" key="5">
    <source>
        <dbReference type="ARBA" id="ARBA00022516"/>
    </source>
</evidence>
<feature type="transmembrane region" description="Helical" evidence="19">
    <location>
        <begin position="395"/>
        <end position="418"/>
    </location>
</feature>
<proteinExistence type="inferred from homology"/>
<dbReference type="GO" id="GO:0071617">
    <property type="term" value="F:lysophospholipid acyltransferase activity"/>
    <property type="evidence" value="ECO:0007669"/>
    <property type="project" value="TreeGrafter"/>
</dbReference>
<feature type="transmembrane region" description="Helical" evidence="19">
    <location>
        <begin position="90"/>
        <end position="108"/>
    </location>
</feature>
<feature type="transmembrane region" description="Helical" evidence="19">
    <location>
        <begin position="430"/>
        <end position="449"/>
    </location>
</feature>
<organism evidence="20 21">
    <name type="scientific">Mesorhabditis spiculigera</name>
    <dbReference type="NCBI Taxonomy" id="96644"/>
    <lineage>
        <taxon>Eukaryota</taxon>
        <taxon>Metazoa</taxon>
        <taxon>Ecdysozoa</taxon>
        <taxon>Nematoda</taxon>
        <taxon>Chromadorea</taxon>
        <taxon>Rhabditida</taxon>
        <taxon>Rhabditina</taxon>
        <taxon>Rhabditomorpha</taxon>
        <taxon>Rhabditoidea</taxon>
        <taxon>Rhabditidae</taxon>
        <taxon>Mesorhabditinae</taxon>
        <taxon>Mesorhabditis</taxon>
    </lineage>
</organism>
<evidence type="ECO:0000256" key="12">
    <source>
        <dbReference type="ARBA" id="ARBA00023209"/>
    </source>
</evidence>
<dbReference type="GO" id="GO:0006656">
    <property type="term" value="P:phosphatidylcholine biosynthetic process"/>
    <property type="evidence" value="ECO:0007669"/>
    <property type="project" value="TreeGrafter"/>
</dbReference>
<gene>
    <name evidence="20" type="ORF">MSPICULIGERA_LOCUS23600</name>
</gene>
<keyword evidence="12" id="KW-0594">Phospholipid biosynthesis</keyword>
<keyword evidence="14" id="KW-0012">Acyltransferase</keyword>
<evidence type="ECO:0000256" key="9">
    <source>
        <dbReference type="ARBA" id="ARBA00022989"/>
    </source>
</evidence>
<dbReference type="GO" id="GO:0030258">
    <property type="term" value="P:lipid modification"/>
    <property type="evidence" value="ECO:0007669"/>
    <property type="project" value="TreeGrafter"/>
</dbReference>
<feature type="transmembrane region" description="Helical" evidence="19">
    <location>
        <begin position="206"/>
        <end position="224"/>
    </location>
</feature>
<dbReference type="GO" id="GO:0005783">
    <property type="term" value="C:endoplasmic reticulum"/>
    <property type="evidence" value="ECO:0007669"/>
    <property type="project" value="UniProtKB-SubCell"/>
</dbReference>
<reference evidence="20" key="1">
    <citation type="submission" date="2023-06" db="EMBL/GenBank/DDBJ databases">
        <authorList>
            <person name="Delattre M."/>
        </authorList>
    </citation>
    <scope>NUCLEOTIDE SEQUENCE</scope>
    <source>
        <strain evidence="20">AF72</strain>
    </source>
</reference>
<dbReference type="PANTHER" id="PTHR13906:SF14">
    <property type="entry name" value="LYSOPHOSPHOLIPID ACYLTRANSFERASE 5"/>
    <property type="match status" value="1"/>
</dbReference>
<evidence type="ECO:0000256" key="2">
    <source>
        <dbReference type="ARBA" id="ARBA00004240"/>
    </source>
</evidence>
<dbReference type="GO" id="GO:0016020">
    <property type="term" value="C:membrane"/>
    <property type="evidence" value="ECO:0007669"/>
    <property type="project" value="UniProtKB-SubCell"/>
</dbReference>
<accession>A0AA36DFZ3</accession>
<evidence type="ECO:0000256" key="1">
    <source>
        <dbReference type="ARBA" id="ARBA00004141"/>
    </source>
</evidence>
<dbReference type="InterPro" id="IPR004299">
    <property type="entry name" value="MBOAT_fam"/>
</dbReference>
<name>A0AA36DFZ3_9BILA</name>
<dbReference type="PANTHER" id="PTHR13906">
    <property type="entry name" value="PORCUPINE"/>
    <property type="match status" value="1"/>
</dbReference>
<dbReference type="EMBL" id="CATQJA010002706">
    <property type="protein sequence ID" value="CAJ0585586.1"/>
    <property type="molecule type" value="Genomic_DNA"/>
</dbReference>
<comment type="similarity">
    <text evidence="4">Belongs to the membrane-bound acyltransferase family.</text>
</comment>
<sequence>MGLVTALADGVGAREDAVRILLTMLAGYPLSAIHRSFFYNKPAQVQHFFFIASGVLLYLFNYGLTIYHSLLSIVFAFLITNFLKGKNEGVIAAHVAFLGHLLIGYWHAETDSYDITWTTPFCIMCLRFIGLVMDVYDGQHFDTLKADQKLTAIRDPPGLIEVAAYGLFFTGTFVGPQFSLARFRAFVDGNYLDESRQPKSSGLMPSLGRFVAGVTYLVLNQWGAVWIPDSYFNSEAFFNASFFWRWTWTVLWFRLTMYRYCSAWLLTEGAAILNGIAYNGKDENGVDKWDGVRDLHITRWEFGHDYNSVVLSFNCGTNTFAKNHLFRRLRWLNSKPLAHLTVLMYLAVWHGYHLGYFVLFIFEFACVIAQDQLYSLIDRTPGWAELNKQPWMRPICWFIGKAIISYSMGFAFLTFGLIKTKQWISPVMSLYFIGYILYFVAWPITFQVLKRVLPRKKKEEKLTDGKPEAKKEL</sequence>
<evidence type="ECO:0000256" key="7">
    <source>
        <dbReference type="ARBA" id="ARBA00022692"/>
    </source>
</evidence>
<dbReference type="InterPro" id="IPR049941">
    <property type="entry name" value="LPLAT_7/PORCN-like"/>
</dbReference>
<keyword evidence="10" id="KW-0443">Lipid metabolism</keyword>
<keyword evidence="9 19" id="KW-1133">Transmembrane helix</keyword>
<evidence type="ECO:0000256" key="15">
    <source>
        <dbReference type="ARBA" id="ARBA00025707"/>
    </source>
</evidence>
<evidence type="ECO:0000256" key="11">
    <source>
        <dbReference type="ARBA" id="ARBA00023136"/>
    </source>
</evidence>
<evidence type="ECO:0000256" key="16">
    <source>
        <dbReference type="ARBA" id="ARBA00026120"/>
    </source>
</evidence>
<keyword evidence="13" id="KW-1208">Phospholipid metabolism</keyword>
<evidence type="ECO:0000313" key="20">
    <source>
        <dbReference type="EMBL" id="CAJ0585586.1"/>
    </source>
</evidence>
<evidence type="ECO:0000313" key="21">
    <source>
        <dbReference type="Proteomes" id="UP001177023"/>
    </source>
</evidence>
<comment type="caution">
    <text evidence="20">The sequence shown here is derived from an EMBL/GenBank/DDBJ whole genome shotgun (WGS) entry which is preliminary data.</text>
</comment>
<evidence type="ECO:0000256" key="8">
    <source>
        <dbReference type="ARBA" id="ARBA00022824"/>
    </source>
</evidence>
<dbReference type="GO" id="GO:0047184">
    <property type="term" value="F:1-acylglycerophosphocholine O-acyltransferase activity"/>
    <property type="evidence" value="ECO:0007669"/>
    <property type="project" value="UniProtKB-EC"/>
</dbReference>
<dbReference type="Proteomes" id="UP001177023">
    <property type="component" value="Unassembled WGS sequence"/>
</dbReference>
<evidence type="ECO:0000256" key="10">
    <source>
        <dbReference type="ARBA" id="ARBA00023098"/>
    </source>
</evidence>
<comment type="pathway">
    <text evidence="15">Phospholipid metabolism.</text>
</comment>
<feature type="non-terminal residue" evidence="20">
    <location>
        <position position="473"/>
    </location>
</feature>
<keyword evidence="11 19" id="KW-0472">Membrane</keyword>
<comment type="subcellular location">
    <subcellularLocation>
        <location evidence="2">Endoplasmic reticulum</location>
    </subcellularLocation>
    <subcellularLocation>
        <location evidence="1">Membrane</location>
        <topology evidence="1">Multi-pass membrane protein</topology>
    </subcellularLocation>
</comment>
<keyword evidence="6" id="KW-0808">Transferase</keyword>
<dbReference type="EC" id="2.3.1.n6" evidence="17"/>
<keyword evidence="8" id="KW-0256">Endoplasmic reticulum</keyword>
<evidence type="ECO:0000256" key="17">
    <source>
        <dbReference type="ARBA" id="ARBA00038923"/>
    </source>
</evidence>
<evidence type="ECO:0000256" key="3">
    <source>
        <dbReference type="ARBA" id="ARBA00005074"/>
    </source>
</evidence>
<evidence type="ECO:0000256" key="18">
    <source>
        <dbReference type="ARBA" id="ARBA00039721"/>
    </source>
</evidence>
<keyword evidence="5" id="KW-0444">Lipid biosynthesis</keyword>
<protein>
    <recommendedName>
        <fullName evidence="18">Lysophospholipid acyltransferase 5</fullName>
        <ecNumber evidence="16">2.3.1.23</ecNumber>
        <ecNumber evidence="17">2.3.1.n6</ecNumber>
    </recommendedName>
</protein>
<evidence type="ECO:0000256" key="6">
    <source>
        <dbReference type="ARBA" id="ARBA00022679"/>
    </source>
</evidence>
<keyword evidence="21" id="KW-1185">Reference proteome</keyword>
<feature type="transmembrane region" description="Helical" evidence="19">
    <location>
        <begin position="45"/>
        <end position="60"/>
    </location>
</feature>
<dbReference type="Pfam" id="PF03062">
    <property type="entry name" value="MBOAT"/>
    <property type="match status" value="1"/>
</dbReference>
<evidence type="ECO:0000256" key="4">
    <source>
        <dbReference type="ARBA" id="ARBA00010323"/>
    </source>
</evidence>
<keyword evidence="7 19" id="KW-0812">Transmembrane</keyword>
<evidence type="ECO:0000256" key="13">
    <source>
        <dbReference type="ARBA" id="ARBA00023264"/>
    </source>
</evidence>